<sequence length="786" mass="90620">MPSVDSLPQWSRKGSRRWWIVGFFALVAVVYVVHSTQYVQGLAGRIAQPALVANDEICSKQPAQKSFGLEDSPWMSPSNSLKNPNPTTLARDNLRSDSYYVTAFALAGFTNEFINYMHVIYLGYLTGRIPIVPPIIPAAHVTQNAGLLRFGSIYNLTTLRRALRRPVLEWSDVKTFDINGTFTEDYEHNKPTDPNIEYFGCWSVASRQADGPVWVQGVENTLKLDMSFTRVPEFSFFVKDRNDPFTMFSALAALIVPKHGWFNDGPQKGKWPPTMRPSRLKKELHPDEQLACFDMMYYVTSGVQEMEFEQRWSHTWHTVGKHLRFTEPLVDLAREYVRRALKVEEVPQMITVHIRRGDFNFWGCQEGEKSDCYVPLSKYHDAVLKMQAQLLEDHNVNASRVLVASDETDPAFWQQIREYGWDYFNHTAERTTERHGEWYPLLIDKVSLSMGAGVFNLTTLRTALRRPVLEWSDVKTFDINGTFTEEDGHNKPTDPNIDYFGCWSVVSREADGPGLVQGIENTLKIDMSFTRVPEFTYFLNDKHNPFTTFPALAALTVPKHGWFNSGPQKDKWPPTMRPSRLGKTLHPDEQLACFDFMYYVTSGVQEMEFEKRWSHTWHTVGKHLKFTEPLADLAREYVRRTLKVEEVPQMITVHIRRGDFHFFECPEEKKSDCYVPLSKYNDAVLKMQAQLLKDHNVNASRVLVASDETDPAFWQQIREYGWDYFNHTAERTAERHGEWYPLLIDKVSLSMGAGFVGTIASTFSFLNAWRVEDWNGGLSYMASPWS</sequence>
<reference evidence="4" key="1">
    <citation type="submission" date="2022-06" db="EMBL/GenBank/DDBJ databases">
        <title>Genome Sequence of Candolleomyces eurysporus.</title>
        <authorList>
            <person name="Buettner E."/>
        </authorList>
    </citation>
    <scope>NUCLEOTIDE SEQUENCE</scope>
    <source>
        <strain evidence="4">VTCC 930004</strain>
    </source>
</reference>
<dbReference type="AlphaFoldDB" id="A0A9W8J2F2"/>
<dbReference type="EMBL" id="JANBPK010001040">
    <property type="protein sequence ID" value="KAJ2927002.1"/>
    <property type="molecule type" value="Genomic_DNA"/>
</dbReference>
<organism evidence="4 5">
    <name type="scientific">Candolleomyces eurysporus</name>
    <dbReference type="NCBI Taxonomy" id="2828524"/>
    <lineage>
        <taxon>Eukaryota</taxon>
        <taxon>Fungi</taxon>
        <taxon>Dikarya</taxon>
        <taxon>Basidiomycota</taxon>
        <taxon>Agaricomycotina</taxon>
        <taxon>Agaricomycetes</taxon>
        <taxon>Agaricomycetidae</taxon>
        <taxon>Agaricales</taxon>
        <taxon>Agaricineae</taxon>
        <taxon>Psathyrellaceae</taxon>
        <taxon>Candolleomyces</taxon>
    </lineage>
</organism>
<name>A0A9W8J2F2_9AGAR</name>
<comment type="caution">
    <text evidence="4">The sequence shown here is derived from an EMBL/GenBank/DDBJ whole genome shotgun (WGS) entry which is preliminary data.</text>
</comment>
<evidence type="ECO:0000313" key="4">
    <source>
        <dbReference type="EMBL" id="KAJ2927002.1"/>
    </source>
</evidence>
<keyword evidence="5" id="KW-1185">Reference proteome</keyword>
<accession>A0A9W8J2F2</accession>
<dbReference type="GO" id="GO:0006004">
    <property type="term" value="P:fucose metabolic process"/>
    <property type="evidence" value="ECO:0007669"/>
    <property type="project" value="UniProtKB-KW"/>
</dbReference>
<evidence type="ECO:0000256" key="3">
    <source>
        <dbReference type="ARBA" id="ARBA00023277"/>
    </source>
</evidence>
<feature type="non-terminal residue" evidence="4">
    <location>
        <position position="786"/>
    </location>
</feature>
<dbReference type="Proteomes" id="UP001140091">
    <property type="component" value="Unassembled WGS sequence"/>
</dbReference>
<dbReference type="InterPro" id="IPR045130">
    <property type="entry name" value="OFUT2-like"/>
</dbReference>
<evidence type="ECO:0000256" key="1">
    <source>
        <dbReference type="ARBA" id="ARBA00022679"/>
    </source>
</evidence>
<protein>
    <recommendedName>
        <fullName evidence="6">O-fucosyltransferase family protein</fullName>
    </recommendedName>
</protein>
<evidence type="ECO:0000313" key="5">
    <source>
        <dbReference type="Proteomes" id="UP001140091"/>
    </source>
</evidence>
<gene>
    <name evidence="4" type="ORF">H1R20_g10106</name>
</gene>
<keyword evidence="3" id="KW-0119">Carbohydrate metabolism</keyword>
<dbReference type="PANTHER" id="PTHR13398:SF0">
    <property type="entry name" value="GDP-FUCOSE PROTEIN O-FUCOSYLTRANSFERASE 2"/>
    <property type="match status" value="1"/>
</dbReference>
<evidence type="ECO:0008006" key="6">
    <source>
        <dbReference type="Google" id="ProtNLM"/>
    </source>
</evidence>
<keyword evidence="2" id="KW-0294">Fucose metabolism</keyword>
<dbReference type="CDD" id="cd11296">
    <property type="entry name" value="O-FucT_like"/>
    <property type="match status" value="2"/>
</dbReference>
<dbReference type="Gene3D" id="3.40.50.11350">
    <property type="match status" value="2"/>
</dbReference>
<dbReference type="GO" id="GO:0046922">
    <property type="term" value="F:peptide-O-fucosyltransferase activity"/>
    <property type="evidence" value="ECO:0007669"/>
    <property type="project" value="InterPro"/>
</dbReference>
<dbReference type="OrthoDB" id="423313at2759"/>
<keyword evidence="1" id="KW-0808">Transferase</keyword>
<dbReference type="PANTHER" id="PTHR13398">
    <property type="entry name" value="GDP-FUCOSE PROTEIN O-FUCOSYLTRANSFERASE 2"/>
    <property type="match status" value="1"/>
</dbReference>
<proteinExistence type="predicted"/>
<evidence type="ECO:0000256" key="2">
    <source>
        <dbReference type="ARBA" id="ARBA00023253"/>
    </source>
</evidence>